<comment type="caution">
    <text evidence="1">The sequence shown here is derived from an EMBL/GenBank/DDBJ whole genome shotgun (WGS) entry which is preliminary data.</text>
</comment>
<name>A0A5B7E2P3_PORTR</name>
<proteinExistence type="predicted"/>
<keyword evidence="2" id="KW-1185">Reference proteome</keyword>
<gene>
    <name evidence="1" type="ORF">E2C01_020864</name>
</gene>
<accession>A0A5B7E2P3</accession>
<evidence type="ECO:0000313" key="1">
    <source>
        <dbReference type="EMBL" id="MPC27685.1"/>
    </source>
</evidence>
<evidence type="ECO:0000313" key="2">
    <source>
        <dbReference type="Proteomes" id="UP000324222"/>
    </source>
</evidence>
<dbReference type="Proteomes" id="UP000324222">
    <property type="component" value="Unassembled WGS sequence"/>
</dbReference>
<dbReference type="EMBL" id="VSRR010001788">
    <property type="protein sequence ID" value="MPC27685.1"/>
    <property type="molecule type" value="Genomic_DNA"/>
</dbReference>
<dbReference type="AlphaFoldDB" id="A0A5B7E2P3"/>
<reference evidence="1 2" key="1">
    <citation type="submission" date="2019-05" db="EMBL/GenBank/DDBJ databases">
        <title>Another draft genome of Portunus trituberculatus and its Hox gene families provides insights of decapod evolution.</title>
        <authorList>
            <person name="Jeong J.-H."/>
            <person name="Song I."/>
            <person name="Kim S."/>
            <person name="Choi T."/>
            <person name="Kim D."/>
            <person name="Ryu S."/>
            <person name="Kim W."/>
        </authorList>
    </citation>
    <scope>NUCLEOTIDE SEQUENCE [LARGE SCALE GENOMIC DNA]</scope>
    <source>
        <tissue evidence="1">Muscle</tissue>
    </source>
</reference>
<sequence length="91" mass="10238">MISLTLCFVVYGAFFGRDVLVEHPPGTGGQMAVLVQMERNSQHRGGPFGSDSPTRVEKHRKPFVHQIFLITRKGEPERHNGAAYKLVPYFP</sequence>
<protein>
    <submittedName>
        <fullName evidence="1">Uncharacterized protein</fullName>
    </submittedName>
</protein>
<organism evidence="1 2">
    <name type="scientific">Portunus trituberculatus</name>
    <name type="common">Swimming crab</name>
    <name type="synonym">Neptunus trituberculatus</name>
    <dbReference type="NCBI Taxonomy" id="210409"/>
    <lineage>
        <taxon>Eukaryota</taxon>
        <taxon>Metazoa</taxon>
        <taxon>Ecdysozoa</taxon>
        <taxon>Arthropoda</taxon>
        <taxon>Crustacea</taxon>
        <taxon>Multicrustacea</taxon>
        <taxon>Malacostraca</taxon>
        <taxon>Eumalacostraca</taxon>
        <taxon>Eucarida</taxon>
        <taxon>Decapoda</taxon>
        <taxon>Pleocyemata</taxon>
        <taxon>Brachyura</taxon>
        <taxon>Eubrachyura</taxon>
        <taxon>Portunoidea</taxon>
        <taxon>Portunidae</taxon>
        <taxon>Portuninae</taxon>
        <taxon>Portunus</taxon>
    </lineage>
</organism>